<feature type="transmembrane region" description="Helical" evidence="1">
    <location>
        <begin position="47"/>
        <end position="64"/>
    </location>
</feature>
<feature type="transmembrane region" description="Helical" evidence="1">
    <location>
        <begin position="293"/>
        <end position="314"/>
    </location>
</feature>
<dbReference type="SUPFAM" id="SSF103481">
    <property type="entry name" value="Multidrug resistance efflux transporter EmrE"/>
    <property type="match status" value="1"/>
</dbReference>
<keyword evidence="4" id="KW-1185">Reference proteome</keyword>
<dbReference type="STRING" id="445710.ATSB10_36810"/>
<evidence type="ECO:0000259" key="2">
    <source>
        <dbReference type="Pfam" id="PF00892"/>
    </source>
</evidence>
<feature type="transmembrane region" description="Helical" evidence="1">
    <location>
        <begin position="133"/>
        <end position="151"/>
    </location>
</feature>
<evidence type="ECO:0000313" key="4">
    <source>
        <dbReference type="Proteomes" id="UP000077255"/>
    </source>
</evidence>
<dbReference type="RefSeq" id="WP_063674083.1">
    <property type="nucleotide sequence ID" value="NZ_CP014841.1"/>
</dbReference>
<feature type="transmembrane region" description="Helical" evidence="1">
    <location>
        <begin position="163"/>
        <end position="180"/>
    </location>
</feature>
<keyword evidence="1" id="KW-1133">Transmembrane helix</keyword>
<gene>
    <name evidence="3" type="ORF">ATSB10_36810</name>
</gene>
<feature type="transmembrane region" description="Helical" evidence="1">
    <location>
        <begin position="201"/>
        <end position="219"/>
    </location>
</feature>
<dbReference type="GO" id="GO:0016740">
    <property type="term" value="F:transferase activity"/>
    <property type="evidence" value="ECO:0007669"/>
    <property type="project" value="UniProtKB-KW"/>
</dbReference>
<feature type="transmembrane region" description="Helical" evidence="1">
    <location>
        <begin position="12"/>
        <end position="35"/>
    </location>
</feature>
<name>A0A161JA36_9GAMM</name>
<dbReference type="InterPro" id="IPR037185">
    <property type="entry name" value="EmrE-like"/>
</dbReference>
<feature type="transmembrane region" description="Helical" evidence="1">
    <location>
        <begin position="76"/>
        <end position="94"/>
    </location>
</feature>
<organism evidence="3 4">
    <name type="scientific">Dyella thiooxydans</name>
    <dbReference type="NCBI Taxonomy" id="445710"/>
    <lineage>
        <taxon>Bacteria</taxon>
        <taxon>Pseudomonadati</taxon>
        <taxon>Pseudomonadota</taxon>
        <taxon>Gammaproteobacteria</taxon>
        <taxon>Lysobacterales</taxon>
        <taxon>Rhodanobacteraceae</taxon>
        <taxon>Dyella</taxon>
    </lineage>
</organism>
<proteinExistence type="predicted"/>
<feature type="domain" description="EamA" evidence="2">
    <location>
        <begin position="15"/>
        <end position="147"/>
    </location>
</feature>
<reference evidence="3 4" key="1">
    <citation type="submission" date="2016-02" db="EMBL/GenBank/DDBJ databases">
        <title>Complete genome sequencing and analysis of ATSB10, Dyella thiooxydans isolated from rhizosphere soil of sunflower (Helianthus annuus L.).</title>
        <authorList>
            <person name="Lee Y."/>
            <person name="Hwangbo K."/>
            <person name="Chung H."/>
            <person name="Yoo J."/>
            <person name="Kim K.Y."/>
            <person name="Sa T.M."/>
            <person name="Um Y."/>
            <person name="Madhaiyan M."/>
        </authorList>
    </citation>
    <scope>NUCLEOTIDE SEQUENCE [LARGE SCALE GENOMIC DNA]</scope>
    <source>
        <strain evidence="3 4">ATSB10</strain>
    </source>
</reference>
<dbReference type="EMBL" id="CP014841">
    <property type="protein sequence ID" value="AND71135.1"/>
    <property type="molecule type" value="Genomic_DNA"/>
</dbReference>
<keyword evidence="1" id="KW-0472">Membrane</keyword>
<dbReference type="AlphaFoldDB" id="A0A161JA36"/>
<sequence length="321" mass="33457">MNRPSLPTSSRTAAGIGYGMAAGAIWGLVFLAPALLHGFTPLELTTGRYTAYGVLALALLAPRWRAATGALGRREWLGLAGLGLVGNVVYFVLLSSAVQLGGIAITSLVVGFLPVTVTVIGSRDHGAVPLRRLLPSIALCIAGAVCIGWQALLPSGYATGTRALLGLLCATGALAAWTWYAVSNSRWLAHLHDVSAHDWSLLTGVVTGALALALVPFALLGDTAHHLSGDWLRFGGVSAALALLASITGNALWNRMSRLLPLTLVGQMILFETLFALIYGFVWEHRLPTTLEALAFVLLVAGVITCVLAHGAAVDPIGAES</sequence>
<dbReference type="Pfam" id="PF00892">
    <property type="entry name" value="EamA"/>
    <property type="match status" value="1"/>
</dbReference>
<feature type="transmembrane region" description="Helical" evidence="1">
    <location>
        <begin position="100"/>
        <end position="121"/>
    </location>
</feature>
<dbReference type="PATRIC" id="fig|445710.3.peg.3679"/>
<dbReference type="Proteomes" id="UP000077255">
    <property type="component" value="Chromosome"/>
</dbReference>
<dbReference type="GO" id="GO:0016020">
    <property type="term" value="C:membrane"/>
    <property type="evidence" value="ECO:0007669"/>
    <property type="project" value="InterPro"/>
</dbReference>
<dbReference type="OrthoDB" id="7216522at2"/>
<feature type="transmembrane region" description="Helical" evidence="1">
    <location>
        <begin position="259"/>
        <end position="281"/>
    </location>
</feature>
<accession>A0A161JA36</accession>
<dbReference type="EC" id="2.7.1.69" evidence="3"/>
<dbReference type="InterPro" id="IPR000620">
    <property type="entry name" value="EamA_dom"/>
</dbReference>
<dbReference type="KEGG" id="dtx:ATSB10_36810"/>
<feature type="transmembrane region" description="Helical" evidence="1">
    <location>
        <begin position="231"/>
        <end position="252"/>
    </location>
</feature>
<evidence type="ECO:0000313" key="3">
    <source>
        <dbReference type="EMBL" id="AND71135.1"/>
    </source>
</evidence>
<keyword evidence="3" id="KW-0808">Transferase</keyword>
<keyword evidence="1" id="KW-0812">Transmembrane</keyword>
<evidence type="ECO:0000256" key="1">
    <source>
        <dbReference type="SAM" id="Phobius"/>
    </source>
</evidence>
<protein>
    <submittedName>
        <fullName evidence="3">Protein-N-phosphohistidine-sugar phosphotransferase</fullName>
        <ecNumber evidence="3">2.7.1.69</ecNumber>
    </submittedName>
</protein>